<feature type="region of interest" description="Disordered" evidence="1">
    <location>
        <begin position="126"/>
        <end position="195"/>
    </location>
</feature>
<feature type="compositionally biased region" description="Basic and acidic residues" evidence="1">
    <location>
        <begin position="135"/>
        <end position="144"/>
    </location>
</feature>
<evidence type="ECO:0000256" key="2">
    <source>
        <dbReference type="SAM" id="SignalP"/>
    </source>
</evidence>
<evidence type="ECO:0000256" key="1">
    <source>
        <dbReference type="SAM" id="MobiDB-lite"/>
    </source>
</evidence>
<feature type="compositionally biased region" description="Low complexity" evidence="1">
    <location>
        <begin position="182"/>
        <end position="195"/>
    </location>
</feature>
<feature type="chain" id="PRO_5042567200" description="DUF6604 domain-containing protein" evidence="2">
    <location>
        <begin position="21"/>
        <end position="339"/>
    </location>
</feature>
<gene>
    <name evidence="4" type="ORF">B0T25DRAFT_608725</name>
</gene>
<dbReference type="PANTHER" id="PTHR38795:SF1">
    <property type="entry name" value="DUF6604 DOMAIN-CONTAINING PROTEIN"/>
    <property type="match status" value="1"/>
</dbReference>
<evidence type="ECO:0000313" key="4">
    <source>
        <dbReference type="EMBL" id="KAK3348586.1"/>
    </source>
</evidence>
<evidence type="ECO:0000259" key="3">
    <source>
        <dbReference type="Pfam" id="PF20253"/>
    </source>
</evidence>
<dbReference type="EMBL" id="JAUIQD010000005">
    <property type="protein sequence ID" value="KAK3348586.1"/>
    <property type="molecule type" value="Genomic_DNA"/>
</dbReference>
<organism evidence="4 5">
    <name type="scientific">Lasiosphaeria hispida</name>
    <dbReference type="NCBI Taxonomy" id="260671"/>
    <lineage>
        <taxon>Eukaryota</taxon>
        <taxon>Fungi</taxon>
        <taxon>Dikarya</taxon>
        <taxon>Ascomycota</taxon>
        <taxon>Pezizomycotina</taxon>
        <taxon>Sordariomycetes</taxon>
        <taxon>Sordariomycetidae</taxon>
        <taxon>Sordariales</taxon>
        <taxon>Lasiosphaeriaceae</taxon>
        <taxon>Lasiosphaeria</taxon>
    </lineage>
</organism>
<evidence type="ECO:0000313" key="5">
    <source>
        <dbReference type="Proteomes" id="UP001275084"/>
    </source>
</evidence>
<reference evidence="4" key="1">
    <citation type="journal article" date="2023" name="Mol. Phylogenet. Evol.">
        <title>Genome-scale phylogeny and comparative genomics of the fungal order Sordariales.</title>
        <authorList>
            <person name="Hensen N."/>
            <person name="Bonometti L."/>
            <person name="Westerberg I."/>
            <person name="Brannstrom I.O."/>
            <person name="Guillou S."/>
            <person name="Cros-Aarteil S."/>
            <person name="Calhoun S."/>
            <person name="Haridas S."/>
            <person name="Kuo A."/>
            <person name="Mondo S."/>
            <person name="Pangilinan J."/>
            <person name="Riley R."/>
            <person name="LaButti K."/>
            <person name="Andreopoulos B."/>
            <person name="Lipzen A."/>
            <person name="Chen C."/>
            <person name="Yan M."/>
            <person name="Daum C."/>
            <person name="Ng V."/>
            <person name="Clum A."/>
            <person name="Steindorff A."/>
            <person name="Ohm R.A."/>
            <person name="Martin F."/>
            <person name="Silar P."/>
            <person name="Natvig D.O."/>
            <person name="Lalanne C."/>
            <person name="Gautier V."/>
            <person name="Ament-Velasquez S.L."/>
            <person name="Kruys A."/>
            <person name="Hutchinson M.I."/>
            <person name="Powell A.J."/>
            <person name="Barry K."/>
            <person name="Miller A.N."/>
            <person name="Grigoriev I.V."/>
            <person name="Debuchy R."/>
            <person name="Gladieux P."/>
            <person name="Hiltunen Thoren M."/>
            <person name="Johannesson H."/>
        </authorList>
    </citation>
    <scope>NUCLEOTIDE SEQUENCE</scope>
    <source>
        <strain evidence="4">CBS 955.72</strain>
    </source>
</reference>
<keyword evidence="2" id="KW-0732">Signal</keyword>
<name>A0AAJ0HDG6_9PEZI</name>
<feature type="domain" description="DUF6604" evidence="3">
    <location>
        <begin position="17"/>
        <end position="240"/>
    </location>
</feature>
<protein>
    <recommendedName>
        <fullName evidence="3">DUF6604 domain-containing protein</fullName>
    </recommendedName>
</protein>
<dbReference type="Proteomes" id="UP001275084">
    <property type="component" value="Unassembled WGS sequence"/>
</dbReference>
<feature type="compositionally biased region" description="Basic residues" evidence="1">
    <location>
        <begin position="150"/>
        <end position="175"/>
    </location>
</feature>
<accession>A0AAJ0HDG6</accession>
<dbReference type="Pfam" id="PF20253">
    <property type="entry name" value="DUF6604"/>
    <property type="match status" value="1"/>
</dbReference>
<dbReference type="AlphaFoldDB" id="A0AAJ0HDG6"/>
<keyword evidence="5" id="KW-1185">Reference proteome</keyword>
<reference evidence="4" key="2">
    <citation type="submission" date="2023-06" db="EMBL/GenBank/DDBJ databases">
        <authorList>
            <consortium name="Lawrence Berkeley National Laboratory"/>
            <person name="Haridas S."/>
            <person name="Hensen N."/>
            <person name="Bonometti L."/>
            <person name="Westerberg I."/>
            <person name="Brannstrom I.O."/>
            <person name="Guillou S."/>
            <person name="Cros-Aarteil S."/>
            <person name="Calhoun S."/>
            <person name="Kuo A."/>
            <person name="Mondo S."/>
            <person name="Pangilinan J."/>
            <person name="Riley R."/>
            <person name="Labutti K."/>
            <person name="Andreopoulos B."/>
            <person name="Lipzen A."/>
            <person name="Chen C."/>
            <person name="Yanf M."/>
            <person name="Daum C."/>
            <person name="Ng V."/>
            <person name="Clum A."/>
            <person name="Steindorff A."/>
            <person name="Ohm R."/>
            <person name="Martin F."/>
            <person name="Silar P."/>
            <person name="Natvig D."/>
            <person name="Lalanne C."/>
            <person name="Gautier V."/>
            <person name="Ament-Velasquez S.L."/>
            <person name="Kruys A."/>
            <person name="Hutchinson M.I."/>
            <person name="Powell A.J."/>
            <person name="Barry K."/>
            <person name="Miller A.N."/>
            <person name="Grigoriev I.V."/>
            <person name="Debuchy R."/>
            <person name="Gladieux P."/>
            <person name="Thoren M.H."/>
            <person name="Johannesson H."/>
        </authorList>
    </citation>
    <scope>NUCLEOTIDE SEQUENCE</scope>
    <source>
        <strain evidence="4">CBS 955.72</strain>
    </source>
</reference>
<feature type="signal peptide" evidence="2">
    <location>
        <begin position="1"/>
        <end position="20"/>
    </location>
</feature>
<dbReference type="PANTHER" id="PTHR38795">
    <property type="entry name" value="DUF6604 DOMAIN-CONTAINING PROTEIN"/>
    <property type="match status" value="1"/>
</dbReference>
<comment type="caution">
    <text evidence="4">The sequence shown here is derived from an EMBL/GenBank/DDBJ whole genome shotgun (WGS) entry which is preliminary data.</text>
</comment>
<proteinExistence type="predicted"/>
<sequence length="339" mass="38162">MAEHAPASFLGYVFWLEVLAQRVADHANPNGIPDAPLNILRDVVSLRKKSFRFFSSATEGSSDEKLNRSNANHAHIIGVLERVLAKLEGLVSVAINRASKKESKDNNTRVDISDLSNMFTYLDVQPAVNGADGSGDGHSDEEGKASSASRRPRKSSKKKGAKKPQKTAKKQKRQSAKYTAKNSNNNGSSSRNDAGSWVDEIEIGELMGGQEELQDDELDLYMMVYCFFEDFNTIRSYVAERCDLVWELRGANPELSKYEFMMNMPFITFGMDHVDYDSYDCLSQEEKDERIWRDEADWVAYSSYCTIERTLEQIPPFKVPMLPPSDRTPIVYGAHSLVT</sequence>
<dbReference type="InterPro" id="IPR046539">
    <property type="entry name" value="DUF6604"/>
</dbReference>